<organism evidence="5">
    <name type="scientific">bioreactor metagenome</name>
    <dbReference type="NCBI Taxonomy" id="1076179"/>
    <lineage>
        <taxon>unclassified sequences</taxon>
        <taxon>metagenomes</taxon>
        <taxon>ecological metagenomes</taxon>
    </lineage>
</organism>
<dbReference type="PANTHER" id="PTHR43280:SF2">
    <property type="entry name" value="HTH-TYPE TRANSCRIPTIONAL REGULATOR EXSA"/>
    <property type="match status" value="1"/>
</dbReference>
<evidence type="ECO:0000313" key="5">
    <source>
        <dbReference type="EMBL" id="MPN62467.1"/>
    </source>
</evidence>
<dbReference type="SUPFAM" id="SSF46689">
    <property type="entry name" value="Homeodomain-like"/>
    <property type="match status" value="2"/>
</dbReference>
<sequence length="133" mass="15159">MAARLFHLLCLVEDSLAPVSRSPEELAEQAVELLTEPIHAAMNVNELADTFRVSRTTLFHAFRKRFGCAPAEKVTEIRMERARKLLLENPNLTVGAVARMAAFENVKYFIRAFRKNYGMPPGRFRKTYGSESR</sequence>
<dbReference type="PROSITE" id="PS00041">
    <property type="entry name" value="HTH_ARAC_FAMILY_1"/>
    <property type="match status" value="1"/>
</dbReference>
<dbReference type="PROSITE" id="PS01124">
    <property type="entry name" value="HTH_ARAC_FAMILY_2"/>
    <property type="match status" value="1"/>
</dbReference>
<reference evidence="5" key="1">
    <citation type="submission" date="2019-08" db="EMBL/GenBank/DDBJ databases">
        <authorList>
            <person name="Kucharzyk K."/>
            <person name="Murdoch R.W."/>
            <person name="Higgins S."/>
            <person name="Loffler F."/>
        </authorList>
    </citation>
    <scope>NUCLEOTIDE SEQUENCE</scope>
</reference>
<keyword evidence="1" id="KW-0805">Transcription regulation</keyword>
<keyword evidence="3" id="KW-0804">Transcription</keyword>
<dbReference type="EMBL" id="VSSQ01140524">
    <property type="protein sequence ID" value="MPN62467.1"/>
    <property type="molecule type" value="Genomic_DNA"/>
</dbReference>
<evidence type="ECO:0000259" key="4">
    <source>
        <dbReference type="PROSITE" id="PS01124"/>
    </source>
</evidence>
<keyword evidence="2" id="KW-0238">DNA-binding</keyword>
<dbReference type="GO" id="GO:0043565">
    <property type="term" value="F:sequence-specific DNA binding"/>
    <property type="evidence" value="ECO:0007669"/>
    <property type="project" value="InterPro"/>
</dbReference>
<comment type="caution">
    <text evidence="5">The sequence shown here is derived from an EMBL/GenBank/DDBJ whole genome shotgun (WGS) entry which is preliminary data.</text>
</comment>
<name>A0A645JGI3_9ZZZZ</name>
<dbReference type="Gene3D" id="1.10.10.60">
    <property type="entry name" value="Homeodomain-like"/>
    <property type="match status" value="2"/>
</dbReference>
<feature type="domain" description="HTH araC/xylS-type" evidence="4">
    <location>
        <begin position="28"/>
        <end position="127"/>
    </location>
</feature>
<gene>
    <name evidence="5" type="primary">yesS_9</name>
    <name evidence="5" type="ORF">SDC9_210216</name>
</gene>
<accession>A0A645JGI3</accession>
<evidence type="ECO:0000256" key="1">
    <source>
        <dbReference type="ARBA" id="ARBA00023015"/>
    </source>
</evidence>
<evidence type="ECO:0000256" key="2">
    <source>
        <dbReference type="ARBA" id="ARBA00023125"/>
    </source>
</evidence>
<proteinExistence type="predicted"/>
<dbReference type="SMART" id="SM00342">
    <property type="entry name" value="HTH_ARAC"/>
    <property type="match status" value="1"/>
</dbReference>
<evidence type="ECO:0000256" key="3">
    <source>
        <dbReference type="ARBA" id="ARBA00023163"/>
    </source>
</evidence>
<dbReference type="PANTHER" id="PTHR43280">
    <property type="entry name" value="ARAC-FAMILY TRANSCRIPTIONAL REGULATOR"/>
    <property type="match status" value="1"/>
</dbReference>
<dbReference type="InterPro" id="IPR018060">
    <property type="entry name" value="HTH_AraC"/>
</dbReference>
<dbReference type="GO" id="GO:0003700">
    <property type="term" value="F:DNA-binding transcription factor activity"/>
    <property type="evidence" value="ECO:0007669"/>
    <property type="project" value="InterPro"/>
</dbReference>
<dbReference type="AlphaFoldDB" id="A0A645JGI3"/>
<protein>
    <submittedName>
        <fullName evidence="5">HTH-type transcriptional regulator YesS</fullName>
    </submittedName>
</protein>
<dbReference type="InterPro" id="IPR018062">
    <property type="entry name" value="HTH_AraC-typ_CS"/>
</dbReference>
<dbReference type="Pfam" id="PF12833">
    <property type="entry name" value="HTH_18"/>
    <property type="match status" value="1"/>
</dbReference>
<dbReference type="InterPro" id="IPR009057">
    <property type="entry name" value="Homeodomain-like_sf"/>
</dbReference>